<evidence type="ECO:0000256" key="12">
    <source>
        <dbReference type="ARBA" id="ARBA00023180"/>
    </source>
</evidence>
<evidence type="ECO:0000259" key="20">
    <source>
        <dbReference type="PROSITE" id="PS50011"/>
    </source>
</evidence>
<keyword evidence="11" id="KW-0346">Stress response</keyword>
<dbReference type="InterPro" id="IPR018391">
    <property type="entry name" value="PQQ_b-propeller_rpt"/>
</dbReference>
<dbReference type="Pfam" id="PF13360">
    <property type="entry name" value="PQQ_2"/>
    <property type="match status" value="1"/>
</dbReference>
<evidence type="ECO:0000256" key="17">
    <source>
        <dbReference type="PROSITE-ProRule" id="PRU10141"/>
    </source>
</evidence>
<evidence type="ECO:0000256" key="9">
    <source>
        <dbReference type="ARBA" id="ARBA00022840"/>
    </source>
</evidence>
<dbReference type="SMART" id="SM00220">
    <property type="entry name" value="S_TKc"/>
    <property type="match status" value="1"/>
</dbReference>
<keyword evidence="3" id="KW-0723">Serine/threonine-protein kinase</keyword>
<gene>
    <name evidence="21" type="ORF">NMOB1V02_LOCUS8705</name>
</gene>
<dbReference type="SMART" id="SM00564">
    <property type="entry name" value="PQQ"/>
    <property type="match status" value="3"/>
</dbReference>
<keyword evidence="13" id="KW-0834">Unfolded protein response</keyword>
<evidence type="ECO:0000256" key="10">
    <source>
        <dbReference type="ARBA" id="ARBA00022845"/>
    </source>
</evidence>
<dbReference type="PANTHER" id="PTHR11042:SF91">
    <property type="entry name" value="EUKARYOTIC TRANSLATION INITIATION FACTOR 2-ALPHA KINASE"/>
    <property type="match status" value="1"/>
</dbReference>
<dbReference type="InterPro" id="IPR050339">
    <property type="entry name" value="CC_SR_Kinase"/>
</dbReference>
<dbReference type="GO" id="GO:0006355">
    <property type="term" value="P:regulation of DNA-templated transcription"/>
    <property type="evidence" value="ECO:0007669"/>
    <property type="project" value="InterPro"/>
</dbReference>
<dbReference type="EC" id="2.7.11.1" evidence="2"/>
<proteinExistence type="inferred from homology"/>
<evidence type="ECO:0000313" key="21">
    <source>
        <dbReference type="EMBL" id="CAD7281051.1"/>
    </source>
</evidence>
<feature type="binding site" evidence="17">
    <location>
        <position position="579"/>
    </location>
    <ligand>
        <name>ATP</name>
        <dbReference type="ChEBI" id="CHEBI:30616"/>
    </ligand>
</feature>
<evidence type="ECO:0000256" key="11">
    <source>
        <dbReference type="ARBA" id="ARBA00023016"/>
    </source>
</evidence>
<evidence type="ECO:0000256" key="7">
    <source>
        <dbReference type="ARBA" id="ARBA00022777"/>
    </source>
</evidence>
<dbReference type="SUPFAM" id="SSF50998">
    <property type="entry name" value="Quinoprotein alcohol dehydrogenase-like"/>
    <property type="match status" value="1"/>
</dbReference>
<feature type="compositionally biased region" description="Polar residues" evidence="18">
    <location>
        <begin position="520"/>
        <end position="529"/>
    </location>
</feature>
<evidence type="ECO:0000256" key="18">
    <source>
        <dbReference type="SAM" id="MobiDB-lite"/>
    </source>
</evidence>
<dbReference type="PROSITE" id="PS00108">
    <property type="entry name" value="PROTEIN_KINASE_ST"/>
    <property type="match status" value="1"/>
</dbReference>
<feature type="region of interest" description="Disordered" evidence="18">
    <location>
        <begin position="500"/>
        <end position="541"/>
    </location>
</feature>
<dbReference type="PROSITE" id="PS00107">
    <property type="entry name" value="PROTEIN_KINASE_ATP"/>
    <property type="match status" value="1"/>
</dbReference>
<dbReference type="InterPro" id="IPR004092">
    <property type="entry name" value="Mbt"/>
</dbReference>
<evidence type="ECO:0000256" key="19">
    <source>
        <dbReference type="SAM" id="SignalP"/>
    </source>
</evidence>
<evidence type="ECO:0000256" key="6">
    <source>
        <dbReference type="ARBA" id="ARBA00022741"/>
    </source>
</evidence>
<evidence type="ECO:0000256" key="8">
    <source>
        <dbReference type="ARBA" id="ARBA00022824"/>
    </source>
</evidence>
<dbReference type="InterPro" id="IPR011009">
    <property type="entry name" value="Kinase-like_dom_sf"/>
</dbReference>
<evidence type="ECO:0000256" key="16">
    <source>
        <dbReference type="PROSITE-ProRule" id="PRU00459"/>
    </source>
</evidence>
<keyword evidence="10" id="KW-0810">Translation regulation</keyword>
<feature type="chain" id="PRO_5036403035" description="non-specific serine/threonine protein kinase" evidence="19">
    <location>
        <begin position="21"/>
        <end position="1208"/>
    </location>
</feature>
<dbReference type="PROSITE" id="PS50011">
    <property type="entry name" value="PROTEIN_KINASE_DOM"/>
    <property type="match status" value="1"/>
</dbReference>
<dbReference type="GO" id="GO:0006986">
    <property type="term" value="P:response to unfolded protein"/>
    <property type="evidence" value="ECO:0007669"/>
    <property type="project" value="UniProtKB-KW"/>
</dbReference>
<evidence type="ECO:0000256" key="2">
    <source>
        <dbReference type="ARBA" id="ARBA00012513"/>
    </source>
</evidence>
<sequence length="1208" mass="135387">MIFRWTFFGALLSSLILVTSIEIRIGDDEKELPCCALTIESGGPRDVILRSSLDGKFSAIDPESGKVLWVRATGPGPLLSSSISDMNLSEEGRDFRVVPSLDGTLFRFTGSSVEALPFSANSLLENSFLVADHTVITGGKEVRTYGIGLSTGRLHYVCSLRGCNKFDSSKPIAEDILVVKRNTQTVRAIDPLTGTERWNFSVGQHDVNLRLQPFEPSFDGNGSPAPECDFYFPESSVDHVYQFDVAKGKIYAVSPEDSNIIWEQRASAPLAGAWIIRNQKIFRINLFPRDHSQVWVSRVYLGKHLGNPYIQQHHSSLDNALQWHPVYLHWIDYGDPAGLPVLVTDDENTRALTEFHRGMEYPYEGGYYLMGDDSGSESDEDGRRSSNEVLRTWDNRKKSIRGHRKRRHEAKQVNTSETALLDAEFELRLYLLELSYWWREMLGVLLMGILTAWVWFHKFSRQNPIETPPEVGYEVAVCNAQTPKGPSVTRNYHNVVVNVVHGTREESKPNDDKPGKIRSISENSVQRTNSSTSSQSSSPSEFKSKFQHEFICLEKLGRGGFGTVFKARHKIDGCEYAVKQILLPHNIPQGTSHEDFPFTDEMSPPDLASTSGIHNNNFSMSCNDSSTALETNDGLKSLACVDDSDESFIVFENSDVNDNLESKLENPPPSSHVIRRRECVYSHKDHHVTVNDLRLEVRSDRPECKALVPLDGFSDPRSFLEKLAVSSCQVGSASARERAFSESAATSKPAKVFLYIQMQLCLKETLMNWITKLQKDQWPEKKVLFSKFSSVADAVAYIHGQGLIHRDLKPSNIFIAPNGYLKVGDFGLVTAVSEDVDERMFSRGYDEIDSAGDAVALPQSLRRSYTDQVGTKLYMSPEQIANQPYDRSVDVYSLGLILFELLYPLSTRMERQKVISELKDHLAFPTVFDDELRDERDLLCKMLSHDPETRPSAAEVLETVRRWCNEKSLVFAGGTDDLKKEKGEVSRSCHSIGGKLSQGKPACSWCNEKQKVLRYVLPSPNGELEFCSEQFLVKMRQHPPKTVLSVKTHYNLAKSSYVYKVDGSSCEHADPPVNEFKPGMKLEAVDPRNTTSTCIASVVSTVGPRLCLRLDGGDNSNDFWRLVDSVEIGPIGQCEKNGGMLQPPLGFRMNASFWPVFLLKNLNGAEMAPPKCFKREPATPEVNLFQPGMKLEAIDRKNPLFICTATVG</sequence>
<feature type="repeat" description="MBT" evidence="16">
    <location>
        <begin position="1152"/>
        <end position="1208"/>
    </location>
</feature>
<dbReference type="FunFam" id="1.10.510.10:FF:000251">
    <property type="entry name" value="eukaryotic translation initiation factor 2-alpha kinase 3"/>
    <property type="match status" value="1"/>
</dbReference>
<dbReference type="GO" id="GO:0004694">
    <property type="term" value="F:eukaryotic translation initiation factor 2alpha kinase activity"/>
    <property type="evidence" value="ECO:0007669"/>
    <property type="project" value="TreeGrafter"/>
</dbReference>
<evidence type="ECO:0000256" key="15">
    <source>
        <dbReference type="ARBA" id="ARBA00041500"/>
    </source>
</evidence>
<dbReference type="GO" id="GO:0034976">
    <property type="term" value="P:response to endoplasmic reticulum stress"/>
    <property type="evidence" value="ECO:0007669"/>
    <property type="project" value="UniProtKB-ARBA"/>
</dbReference>
<evidence type="ECO:0000256" key="5">
    <source>
        <dbReference type="ARBA" id="ARBA00022679"/>
    </source>
</evidence>
<dbReference type="Proteomes" id="UP000678499">
    <property type="component" value="Unassembled WGS sequence"/>
</dbReference>
<dbReference type="SMART" id="SM00561">
    <property type="entry name" value="MBT"/>
    <property type="match status" value="1"/>
</dbReference>
<keyword evidence="19" id="KW-0732">Signal</keyword>
<feature type="compositionally biased region" description="Low complexity" evidence="18">
    <location>
        <begin position="530"/>
        <end position="541"/>
    </location>
</feature>
<reference evidence="21" key="1">
    <citation type="submission" date="2020-11" db="EMBL/GenBank/DDBJ databases">
        <authorList>
            <person name="Tran Van P."/>
        </authorList>
    </citation>
    <scope>NUCLEOTIDE SEQUENCE</scope>
</reference>
<accession>A0A7R9BT11</accession>
<evidence type="ECO:0000313" key="22">
    <source>
        <dbReference type="Proteomes" id="UP000678499"/>
    </source>
</evidence>
<evidence type="ECO:0000256" key="1">
    <source>
        <dbReference type="ARBA" id="ARBA00004115"/>
    </source>
</evidence>
<dbReference type="GO" id="GO:0005789">
    <property type="term" value="C:endoplasmic reticulum membrane"/>
    <property type="evidence" value="ECO:0007669"/>
    <property type="project" value="UniProtKB-SubCell"/>
</dbReference>
<evidence type="ECO:0000256" key="4">
    <source>
        <dbReference type="ARBA" id="ARBA00022553"/>
    </source>
</evidence>
<dbReference type="InterPro" id="IPR017441">
    <property type="entry name" value="Protein_kinase_ATP_BS"/>
</dbReference>
<dbReference type="Gene3D" id="2.30.30.140">
    <property type="match status" value="2"/>
</dbReference>
<keyword evidence="6 17" id="KW-0547">Nucleotide-binding</keyword>
<dbReference type="AlphaFoldDB" id="A0A7R9BT11"/>
<evidence type="ECO:0000256" key="13">
    <source>
        <dbReference type="ARBA" id="ARBA00023230"/>
    </source>
</evidence>
<keyword evidence="12" id="KW-0325">Glycoprotein</keyword>
<dbReference type="GO" id="GO:0005524">
    <property type="term" value="F:ATP binding"/>
    <property type="evidence" value="ECO:0007669"/>
    <property type="project" value="UniProtKB-UniRule"/>
</dbReference>
<keyword evidence="22" id="KW-1185">Reference proteome</keyword>
<dbReference type="InterPro" id="IPR000719">
    <property type="entry name" value="Prot_kinase_dom"/>
</dbReference>
<comment type="subcellular location">
    <subcellularLocation>
        <location evidence="1">Endoplasmic reticulum membrane</location>
        <topology evidence="1">Single-pass type I membrane protein</topology>
    </subcellularLocation>
</comment>
<keyword evidence="5" id="KW-0808">Transferase</keyword>
<dbReference type="SUPFAM" id="SSF56112">
    <property type="entry name" value="Protein kinase-like (PK-like)"/>
    <property type="match status" value="1"/>
</dbReference>
<dbReference type="OrthoDB" id="341578at2759"/>
<feature type="compositionally biased region" description="Basic and acidic residues" evidence="18">
    <location>
        <begin position="502"/>
        <end position="515"/>
    </location>
</feature>
<name>A0A7R9BT11_9CRUS</name>
<dbReference type="Pfam" id="PF02820">
    <property type="entry name" value="MBT"/>
    <property type="match status" value="1"/>
</dbReference>
<keyword evidence="7" id="KW-0418">Kinase</keyword>
<dbReference type="Gene3D" id="3.30.200.20">
    <property type="entry name" value="Phosphorylase Kinase, domain 1"/>
    <property type="match status" value="1"/>
</dbReference>
<dbReference type="InterPro" id="IPR015943">
    <property type="entry name" value="WD40/YVTN_repeat-like_dom_sf"/>
</dbReference>
<organism evidence="21">
    <name type="scientific">Notodromas monacha</name>
    <dbReference type="NCBI Taxonomy" id="399045"/>
    <lineage>
        <taxon>Eukaryota</taxon>
        <taxon>Metazoa</taxon>
        <taxon>Ecdysozoa</taxon>
        <taxon>Arthropoda</taxon>
        <taxon>Crustacea</taxon>
        <taxon>Oligostraca</taxon>
        <taxon>Ostracoda</taxon>
        <taxon>Podocopa</taxon>
        <taxon>Podocopida</taxon>
        <taxon>Cypridocopina</taxon>
        <taxon>Cypridoidea</taxon>
        <taxon>Cyprididae</taxon>
        <taxon>Notodromas</taxon>
    </lineage>
</organism>
<dbReference type="Gene3D" id="1.10.510.10">
    <property type="entry name" value="Transferase(Phosphotransferase) domain 1"/>
    <property type="match status" value="1"/>
</dbReference>
<dbReference type="InterPro" id="IPR002372">
    <property type="entry name" value="PQQ_rpt_dom"/>
</dbReference>
<dbReference type="EMBL" id="CAJPEX010002582">
    <property type="protein sequence ID" value="CAG0921203.1"/>
    <property type="molecule type" value="Genomic_DNA"/>
</dbReference>
<dbReference type="PROSITE" id="PS51079">
    <property type="entry name" value="MBT"/>
    <property type="match status" value="2"/>
</dbReference>
<feature type="repeat" description="MBT" evidence="16">
    <location>
        <begin position="1026"/>
        <end position="1144"/>
    </location>
</feature>
<dbReference type="InterPro" id="IPR011047">
    <property type="entry name" value="Quinoprotein_ADH-like_sf"/>
</dbReference>
<dbReference type="PANTHER" id="PTHR11042">
    <property type="entry name" value="EUKARYOTIC TRANSLATION INITIATION FACTOR 2-ALPHA KINASE EIF2-ALPHA KINASE -RELATED"/>
    <property type="match status" value="1"/>
</dbReference>
<feature type="domain" description="Protein kinase" evidence="20">
    <location>
        <begin position="550"/>
        <end position="964"/>
    </location>
</feature>
<dbReference type="InterPro" id="IPR008271">
    <property type="entry name" value="Ser/Thr_kinase_AS"/>
</dbReference>
<dbReference type="SUPFAM" id="SSF63748">
    <property type="entry name" value="Tudor/PWWP/MBT"/>
    <property type="match status" value="2"/>
</dbReference>
<dbReference type="Gene3D" id="2.130.10.10">
    <property type="entry name" value="YVTN repeat-like/Quinoprotein amine dehydrogenase"/>
    <property type="match status" value="1"/>
</dbReference>
<keyword evidence="8" id="KW-0256">Endoplasmic reticulum</keyword>
<feature type="signal peptide" evidence="19">
    <location>
        <begin position="1"/>
        <end position="20"/>
    </location>
</feature>
<dbReference type="GO" id="GO:0005634">
    <property type="term" value="C:nucleus"/>
    <property type="evidence" value="ECO:0007669"/>
    <property type="project" value="InterPro"/>
</dbReference>
<keyword evidence="9 17" id="KW-0067">ATP-binding</keyword>
<evidence type="ECO:0000256" key="3">
    <source>
        <dbReference type="ARBA" id="ARBA00022527"/>
    </source>
</evidence>
<keyword evidence="4" id="KW-0597">Phosphoprotein</keyword>
<dbReference type="EMBL" id="OA884619">
    <property type="protein sequence ID" value="CAD7281051.1"/>
    <property type="molecule type" value="Genomic_DNA"/>
</dbReference>
<dbReference type="Pfam" id="PF00069">
    <property type="entry name" value="Pkinase"/>
    <property type="match status" value="1"/>
</dbReference>
<comment type="similarity">
    <text evidence="14">Belongs to the protein kinase superfamily. Ser/Thr protein kinase family. GCN2 subfamily.</text>
</comment>
<protein>
    <recommendedName>
        <fullName evidence="2">non-specific serine/threonine protein kinase</fullName>
        <ecNumber evidence="2">2.7.11.1</ecNumber>
    </recommendedName>
    <alternativeName>
        <fullName evidence="15">PRKR-like endoplasmic reticulum kinase</fullName>
    </alternativeName>
</protein>
<evidence type="ECO:0000256" key="14">
    <source>
        <dbReference type="ARBA" id="ARBA00037982"/>
    </source>
</evidence>